<evidence type="ECO:0000313" key="4">
    <source>
        <dbReference type="Proteomes" id="UP000026960"/>
    </source>
</evidence>
<reference evidence="3" key="1">
    <citation type="journal article" date="2009" name="Rice">
        <title>De Novo Next Generation Sequencing of Plant Genomes.</title>
        <authorList>
            <person name="Rounsley S."/>
            <person name="Marri P.R."/>
            <person name="Yu Y."/>
            <person name="He R."/>
            <person name="Sisneros N."/>
            <person name="Goicoechea J.L."/>
            <person name="Lee S.J."/>
            <person name="Angelova A."/>
            <person name="Kudrna D."/>
            <person name="Luo M."/>
            <person name="Affourtit J."/>
            <person name="Desany B."/>
            <person name="Knight J."/>
            <person name="Niazi F."/>
            <person name="Egholm M."/>
            <person name="Wing R.A."/>
        </authorList>
    </citation>
    <scope>NUCLEOTIDE SEQUENCE [LARGE SCALE GENOMIC DNA]</scope>
    <source>
        <strain evidence="3">cv. IRGC 105608</strain>
    </source>
</reference>
<evidence type="ECO:0000256" key="1">
    <source>
        <dbReference type="SAM" id="MobiDB-lite"/>
    </source>
</evidence>
<feature type="region of interest" description="Disordered" evidence="1">
    <location>
        <begin position="217"/>
        <end position="238"/>
    </location>
</feature>
<dbReference type="InterPro" id="IPR004264">
    <property type="entry name" value="Transposase_23"/>
</dbReference>
<sequence>MMKTTHTAGTKSYARWAKDMAELESLMDEQPELAQDDQGRVAWKGDALHQVLGEEKPGQVHGMELLPVPNHVYGQTSHRLRNINITTVEGTPHEVAIHIIDDVEKLKEHAQKQDQLIQQLLKEKTDRKNKQEKVNRLKGYHSNSQLQAVHSKRKRVQCDAADREDLLSQQRYPFKYHNDANQEEPHYQEAPPSPWSAHSFRQQEMAKEGQKMFVKSTDNAHDQVIQSRVRSKKTRPSPMEVGSTVLLMTAKYPNKEGVAYANLLSCNPYSHVGGVEIGNHFWKVRINNPIRKNEELVWKING</sequence>
<organism evidence="3">
    <name type="scientific">Oryza barthii</name>
    <dbReference type="NCBI Taxonomy" id="65489"/>
    <lineage>
        <taxon>Eukaryota</taxon>
        <taxon>Viridiplantae</taxon>
        <taxon>Streptophyta</taxon>
        <taxon>Embryophyta</taxon>
        <taxon>Tracheophyta</taxon>
        <taxon>Spermatophyta</taxon>
        <taxon>Magnoliopsida</taxon>
        <taxon>Liliopsida</taxon>
        <taxon>Poales</taxon>
        <taxon>Poaceae</taxon>
        <taxon>BOP clade</taxon>
        <taxon>Oryzoideae</taxon>
        <taxon>Oryzeae</taxon>
        <taxon>Oryzinae</taxon>
        <taxon>Oryza</taxon>
    </lineage>
</organism>
<evidence type="ECO:0000313" key="3">
    <source>
        <dbReference type="EnsemblPlants" id="OBART02G19810.1"/>
    </source>
</evidence>
<dbReference type="HOGENOM" id="CLU_922481_0_0_1"/>
<dbReference type="Gramene" id="OBART02G19810.1">
    <property type="protein sequence ID" value="OBART02G19810.1"/>
    <property type="gene ID" value="OBART02G19810"/>
</dbReference>
<name>A0A0D3F663_9ORYZ</name>
<dbReference type="PaxDb" id="65489-OBART02G19810.1"/>
<dbReference type="AlphaFoldDB" id="A0A0D3F663"/>
<dbReference type="EnsemblPlants" id="OBART02G19810.1">
    <property type="protein sequence ID" value="OBART02G19810.1"/>
    <property type="gene ID" value="OBART02G19810"/>
</dbReference>
<accession>A0A0D3F663</accession>
<feature type="domain" description="Transposase Tnp1/En/Spm-like" evidence="2">
    <location>
        <begin position="245"/>
        <end position="296"/>
    </location>
</feature>
<evidence type="ECO:0000259" key="2">
    <source>
        <dbReference type="Pfam" id="PF03017"/>
    </source>
</evidence>
<reference evidence="3" key="2">
    <citation type="submission" date="2015-03" db="UniProtKB">
        <authorList>
            <consortium name="EnsemblPlants"/>
        </authorList>
    </citation>
    <scope>IDENTIFICATION</scope>
</reference>
<proteinExistence type="predicted"/>
<dbReference type="STRING" id="65489.A0A0D3F663"/>
<dbReference type="Proteomes" id="UP000026960">
    <property type="component" value="Chromosome 2"/>
</dbReference>
<dbReference type="Pfam" id="PF03017">
    <property type="entry name" value="Transposase_23"/>
    <property type="match status" value="1"/>
</dbReference>
<protein>
    <recommendedName>
        <fullName evidence="2">Transposase Tnp1/En/Spm-like domain-containing protein</fullName>
    </recommendedName>
</protein>
<keyword evidence="4" id="KW-1185">Reference proteome</keyword>